<dbReference type="InterPro" id="IPR011257">
    <property type="entry name" value="DNA_glycosylase"/>
</dbReference>
<evidence type="ECO:0000256" key="4">
    <source>
        <dbReference type="ARBA" id="ARBA00023014"/>
    </source>
</evidence>
<keyword evidence="6" id="KW-0255">Endonuclease</keyword>
<evidence type="ECO:0000256" key="2">
    <source>
        <dbReference type="ARBA" id="ARBA00022723"/>
    </source>
</evidence>
<dbReference type="Gene3D" id="1.10.1670.10">
    <property type="entry name" value="Helix-hairpin-Helix base-excision DNA repair enzymes (C-terminal)"/>
    <property type="match status" value="1"/>
</dbReference>
<sequence length="221" mass="25761">MNFESEILLIERILNEHYGDLKWWPARTIDEVLIGAILTQNTSWTNVEKAMENLRIGKVSDLNNISKSDISTLSQLIRPSGFYNQKSRRLLKIAIKISTEFGNLKSLKKKGLPFCEKYLSEFEGIGKETLDSILLYALVFPKFVIDKYTLRFFERLGIWSRSMGNSMLEMIPEILENNVLRLKNFHATIVEISKNYCRAKPICPECLMNKNCDYYREIMFP</sequence>
<dbReference type="AlphaFoldDB" id="T1A6H2"/>
<accession>T1A6H2</accession>
<dbReference type="PIRSF" id="PIRSF001435">
    <property type="entry name" value="Nth"/>
    <property type="match status" value="1"/>
</dbReference>
<reference evidence="6" key="2">
    <citation type="journal article" date="2014" name="ISME J.">
        <title>Microbial stratification in low pH oxic and suboxic macroscopic growths along an acid mine drainage.</title>
        <authorList>
            <person name="Mendez-Garcia C."/>
            <person name="Mesa V."/>
            <person name="Sprenger R.R."/>
            <person name="Richter M."/>
            <person name="Diez M.S."/>
            <person name="Solano J."/>
            <person name="Bargiela R."/>
            <person name="Golyshina O.V."/>
            <person name="Manteca A."/>
            <person name="Ramos J.L."/>
            <person name="Gallego J.R."/>
            <person name="Llorente I."/>
            <person name="Martins Dos Santos V.A."/>
            <person name="Jensen O.N."/>
            <person name="Pelaez A.I."/>
            <person name="Sanchez J."/>
            <person name="Ferrer M."/>
        </authorList>
    </citation>
    <scope>NUCLEOTIDE SEQUENCE</scope>
</reference>
<keyword evidence="2" id="KW-0479">Metal-binding</keyword>
<evidence type="ECO:0000313" key="6">
    <source>
        <dbReference type="EMBL" id="EQD37455.1"/>
    </source>
</evidence>
<gene>
    <name evidence="6" type="ORF">B1A_17557</name>
</gene>
<feature type="domain" description="HhH-GPD" evidence="5">
    <location>
        <begin position="38"/>
        <end position="195"/>
    </location>
</feature>
<keyword evidence="6" id="KW-0378">Hydrolase</keyword>
<name>T1A6H2_9ZZZZ</name>
<dbReference type="InterPro" id="IPR023170">
    <property type="entry name" value="HhH_base_excis_C"/>
</dbReference>
<dbReference type="PANTHER" id="PTHR10359:SF19">
    <property type="entry name" value="DNA REPAIR GLYCOSYLASE MJ1434-RELATED"/>
    <property type="match status" value="1"/>
</dbReference>
<dbReference type="GO" id="GO:0051539">
    <property type="term" value="F:4 iron, 4 sulfur cluster binding"/>
    <property type="evidence" value="ECO:0007669"/>
    <property type="project" value="UniProtKB-KW"/>
</dbReference>
<proteinExistence type="predicted"/>
<keyword evidence="6" id="KW-0540">Nuclease</keyword>
<comment type="caution">
    <text evidence="6">The sequence shown here is derived from an EMBL/GenBank/DDBJ whole genome shotgun (WGS) entry which is preliminary data.</text>
</comment>
<keyword evidence="4" id="KW-0411">Iron-sulfur</keyword>
<dbReference type="GO" id="GO:0004519">
    <property type="term" value="F:endonuclease activity"/>
    <property type="evidence" value="ECO:0007669"/>
    <property type="project" value="UniProtKB-KW"/>
</dbReference>
<protein>
    <submittedName>
        <fullName evidence="6">Endonuclease III</fullName>
    </submittedName>
</protein>
<dbReference type="EMBL" id="AUZX01012917">
    <property type="protein sequence ID" value="EQD37455.1"/>
    <property type="molecule type" value="Genomic_DNA"/>
</dbReference>
<evidence type="ECO:0000256" key="3">
    <source>
        <dbReference type="ARBA" id="ARBA00023004"/>
    </source>
</evidence>
<dbReference type="SMART" id="SM00478">
    <property type="entry name" value="ENDO3c"/>
    <property type="match status" value="1"/>
</dbReference>
<dbReference type="Pfam" id="PF00730">
    <property type="entry name" value="HhH-GPD"/>
    <property type="match status" value="1"/>
</dbReference>
<keyword evidence="3" id="KW-0408">Iron</keyword>
<dbReference type="GO" id="GO:0046872">
    <property type="term" value="F:metal ion binding"/>
    <property type="evidence" value="ECO:0007669"/>
    <property type="project" value="UniProtKB-KW"/>
</dbReference>
<reference evidence="6" key="1">
    <citation type="submission" date="2013-08" db="EMBL/GenBank/DDBJ databases">
        <authorList>
            <person name="Mendez C."/>
            <person name="Richter M."/>
            <person name="Ferrer M."/>
            <person name="Sanchez J."/>
        </authorList>
    </citation>
    <scope>NUCLEOTIDE SEQUENCE</scope>
</reference>
<dbReference type="InterPro" id="IPR003265">
    <property type="entry name" value="HhH-GPD_domain"/>
</dbReference>
<dbReference type="PANTHER" id="PTHR10359">
    <property type="entry name" value="A/G-SPECIFIC ADENINE GLYCOSYLASE/ENDONUCLEASE III"/>
    <property type="match status" value="1"/>
</dbReference>
<dbReference type="GO" id="GO:0006284">
    <property type="term" value="P:base-excision repair"/>
    <property type="evidence" value="ECO:0007669"/>
    <property type="project" value="InterPro"/>
</dbReference>
<keyword evidence="1" id="KW-0004">4Fe-4S</keyword>
<evidence type="ECO:0000256" key="1">
    <source>
        <dbReference type="ARBA" id="ARBA00022485"/>
    </source>
</evidence>
<dbReference type="SUPFAM" id="SSF48150">
    <property type="entry name" value="DNA-glycosylase"/>
    <property type="match status" value="1"/>
</dbReference>
<dbReference type="Gene3D" id="1.10.340.30">
    <property type="entry name" value="Hypothetical protein, domain 2"/>
    <property type="match status" value="1"/>
</dbReference>
<organism evidence="6">
    <name type="scientific">mine drainage metagenome</name>
    <dbReference type="NCBI Taxonomy" id="410659"/>
    <lineage>
        <taxon>unclassified sequences</taxon>
        <taxon>metagenomes</taxon>
        <taxon>ecological metagenomes</taxon>
    </lineage>
</organism>
<dbReference type="CDD" id="cd00056">
    <property type="entry name" value="ENDO3c"/>
    <property type="match status" value="1"/>
</dbReference>
<evidence type="ECO:0000259" key="5">
    <source>
        <dbReference type="SMART" id="SM00478"/>
    </source>
</evidence>